<dbReference type="Proteomes" id="UP001194468">
    <property type="component" value="Unassembled WGS sequence"/>
</dbReference>
<accession>A0AAD4BWF7</accession>
<dbReference type="InterPro" id="IPR000182">
    <property type="entry name" value="GNAT_dom"/>
</dbReference>
<dbReference type="Pfam" id="PF00583">
    <property type="entry name" value="Acetyltransf_1"/>
    <property type="match status" value="1"/>
</dbReference>
<proteinExistence type="predicted"/>
<dbReference type="AlphaFoldDB" id="A0AAD4BWF7"/>
<dbReference type="EMBL" id="WHUW01000011">
    <property type="protein sequence ID" value="KAF8441087.1"/>
    <property type="molecule type" value="Genomic_DNA"/>
</dbReference>
<dbReference type="GO" id="GO:0016747">
    <property type="term" value="F:acyltransferase activity, transferring groups other than amino-acyl groups"/>
    <property type="evidence" value="ECO:0007669"/>
    <property type="project" value="InterPro"/>
</dbReference>
<name>A0AAD4BWF7_BOLED</name>
<dbReference type="CDD" id="cd04301">
    <property type="entry name" value="NAT_SF"/>
    <property type="match status" value="1"/>
</dbReference>
<keyword evidence="3" id="KW-1185">Reference proteome</keyword>
<gene>
    <name evidence="2" type="ORF">L210DRAFT_3479563</name>
</gene>
<protein>
    <recommendedName>
        <fullName evidence="1">N-acetyltransferase domain-containing protein</fullName>
    </recommendedName>
</protein>
<dbReference type="PROSITE" id="PS51186">
    <property type="entry name" value="GNAT"/>
    <property type="match status" value="1"/>
</dbReference>
<comment type="caution">
    <text evidence="2">The sequence shown here is derived from an EMBL/GenBank/DDBJ whole genome shotgun (WGS) entry which is preliminary data.</text>
</comment>
<feature type="domain" description="N-acetyltransferase" evidence="1">
    <location>
        <begin position="22"/>
        <end position="175"/>
    </location>
</feature>
<sequence>MMTENAVGEANARAATSETTELYIRQITADLTEELRHLVLWPDKPLDYVRLDEDTHGYHFGAFVPSLDKPVAVISAFFEPIPSVGSSSDRTASSDHGTSARFRKFACHPEFQGQGIGTSLLRYAASHCASMGATVLWCDARLSSSQWYEKRGLVPFGDTFFKATVEYTRMKMVLVNGREAEGQPGSQRGVVPSH</sequence>
<reference evidence="2" key="2">
    <citation type="journal article" date="2020" name="Nat. Commun.">
        <title>Large-scale genome sequencing of mycorrhizal fungi provides insights into the early evolution of symbiotic traits.</title>
        <authorList>
            <person name="Miyauchi S."/>
            <person name="Kiss E."/>
            <person name="Kuo A."/>
            <person name="Drula E."/>
            <person name="Kohler A."/>
            <person name="Sanchez-Garcia M."/>
            <person name="Morin E."/>
            <person name="Andreopoulos B."/>
            <person name="Barry K.W."/>
            <person name="Bonito G."/>
            <person name="Buee M."/>
            <person name="Carver A."/>
            <person name="Chen C."/>
            <person name="Cichocki N."/>
            <person name="Clum A."/>
            <person name="Culley D."/>
            <person name="Crous P.W."/>
            <person name="Fauchery L."/>
            <person name="Girlanda M."/>
            <person name="Hayes R.D."/>
            <person name="Keri Z."/>
            <person name="LaButti K."/>
            <person name="Lipzen A."/>
            <person name="Lombard V."/>
            <person name="Magnuson J."/>
            <person name="Maillard F."/>
            <person name="Murat C."/>
            <person name="Nolan M."/>
            <person name="Ohm R.A."/>
            <person name="Pangilinan J."/>
            <person name="Pereira M.F."/>
            <person name="Perotto S."/>
            <person name="Peter M."/>
            <person name="Pfister S."/>
            <person name="Riley R."/>
            <person name="Sitrit Y."/>
            <person name="Stielow J.B."/>
            <person name="Szollosi G."/>
            <person name="Zifcakova L."/>
            <person name="Stursova M."/>
            <person name="Spatafora J.W."/>
            <person name="Tedersoo L."/>
            <person name="Vaario L.M."/>
            <person name="Yamada A."/>
            <person name="Yan M."/>
            <person name="Wang P."/>
            <person name="Xu J."/>
            <person name="Bruns T."/>
            <person name="Baldrian P."/>
            <person name="Vilgalys R."/>
            <person name="Dunand C."/>
            <person name="Henrissat B."/>
            <person name="Grigoriev I.V."/>
            <person name="Hibbett D."/>
            <person name="Nagy L.G."/>
            <person name="Martin F.M."/>
        </authorList>
    </citation>
    <scope>NUCLEOTIDE SEQUENCE</scope>
    <source>
        <strain evidence="2">BED1</strain>
    </source>
</reference>
<reference evidence="2" key="1">
    <citation type="submission" date="2019-10" db="EMBL/GenBank/DDBJ databases">
        <authorList>
            <consortium name="DOE Joint Genome Institute"/>
            <person name="Kuo A."/>
            <person name="Miyauchi S."/>
            <person name="Kiss E."/>
            <person name="Drula E."/>
            <person name="Kohler A."/>
            <person name="Sanchez-Garcia M."/>
            <person name="Andreopoulos B."/>
            <person name="Barry K.W."/>
            <person name="Bonito G."/>
            <person name="Buee M."/>
            <person name="Carver A."/>
            <person name="Chen C."/>
            <person name="Cichocki N."/>
            <person name="Clum A."/>
            <person name="Culley D."/>
            <person name="Crous P.W."/>
            <person name="Fauchery L."/>
            <person name="Girlanda M."/>
            <person name="Hayes R."/>
            <person name="Keri Z."/>
            <person name="LaButti K."/>
            <person name="Lipzen A."/>
            <person name="Lombard V."/>
            <person name="Magnuson J."/>
            <person name="Maillard F."/>
            <person name="Morin E."/>
            <person name="Murat C."/>
            <person name="Nolan M."/>
            <person name="Ohm R."/>
            <person name="Pangilinan J."/>
            <person name="Pereira M."/>
            <person name="Perotto S."/>
            <person name="Peter M."/>
            <person name="Riley R."/>
            <person name="Sitrit Y."/>
            <person name="Stielow B."/>
            <person name="Szollosi G."/>
            <person name="Zifcakova L."/>
            <person name="Stursova M."/>
            <person name="Spatafora J.W."/>
            <person name="Tedersoo L."/>
            <person name="Vaario L.-M."/>
            <person name="Yamada A."/>
            <person name="Yan M."/>
            <person name="Wang P."/>
            <person name="Xu J."/>
            <person name="Bruns T."/>
            <person name="Baldrian P."/>
            <person name="Vilgalys R."/>
            <person name="Henrissat B."/>
            <person name="Grigoriev I.V."/>
            <person name="Hibbett D."/>
            <person name="Nagy L.G."/>
            <person name="Martin F.M."/>
        </authorList>
    </citation>
    <scope>NUCLEOTIDE SEQUENCE</scope>
    <source>
        <strain evidence="2">BED1</strain>
    </source>
</reference>
<dbReference type="SUPFAM" id="SSF55729">
    <property type="entry name" value="Acyl-CoA N-acyltransferases (Nat)"/>
    <property type="match status" value="1"/>
</dbReference>
<evidence type="ECO:0000313" key="2">
    <source>
        <dbReference type="EMBL" id="KAF8441087.1"/>
    </source>
</evidence>
<organism evidence="2 3">
    <name type="scientific">Boletus edulis BED1</name>
    <dbReference type="NCBI Taxonomy" id="1328754"/>
    <lineage>
        <taxon>Eukaryota</taxon>
        <taxon>Fungi</taxon>
        <taxon>Dikarya</taxon>
        <taxon>Basidiomycota</taxon>
        <taxon>Agaricomycotina</taxon>
        <taxon>Agaricomycetes</taxon>
        <taxon>Agaricomycetidae</taxon>
        <taxon>Boletales</taxon>
        <taxon>Boletineae</taxon>
        <taxon>Boletaceae</taxon>
        <taxon>Boletoideae</taxon>
        <taxon>Boletus</taxon>
    </lineage>
</organism>
<dbReference type="InterPro" id="IPR016181">
    <property type="entry name" value="Acyl_CoA_acyltransferase"/>
</dbReference>
<dbReference type="Gene3D" id="3.40.630.30">
    <property type="match status" value="1"/>
</dbReference>
<evidence type="ECO:0000313" key="3">
    <source>
        <dbReference type="Proteomes" id="UP001194468"/>
    </source>
</evidence>
<evidence type="ECO:0000259" key="1">
    <source>
        <dbReference type="PROSITE" id="PS51186"/>
    </source>
</evidence>